<keyword evidence="4" id="KW-1185">Reference proteome</keyword>
<evidence type="ECO:0000256" key="2">
    <source>
        <dbReference type="SAM" id="SignalP"/>
    </source>
</evidence>
<feature type="signal peptide" evidence="2">
    <location>
        <begin position="1"/>
        <end position="27"/>
    </location>
</feature>
<proteinExistence type="predicted"/>
<protein>
    <submittedName>
        <fullName evidence="3">Uncharacterized protein</fullName>
    </submittedName>
</protein>
<evidence type="ECO:0000313" key="4">
    <source>
        <dbReference type="Proteomes" id="UP000298652"/>
    </source>
</evidence>
<sequence>MAKNSSTTVQLLLVLLVLLVLVSAILAQGGPSTCAGDSTKQWDCPPIPGQGD</sequence>
<organism evidence="3 4">
    <name type="scientific">Setaria viridis</name>
    <name type="common">Green bristlegrass</name>
    <name type="synonym">Setaria italica subsp. viridis</name>
    <dbReference type="NCBI Taxonomy" id="4556"/>
    <lineage>
        <taxon>Eukaryota</taxon>
        <taxon>Viridiplantae</taxon>
        <taxon>Streptophyta</taxon>
        <taxon>Embryophyta</taxon>
        <taxon>Tracheophyta</taxon>
        <taxon>Spermatophyta</taxon>
        <taxon>Magnoliopsida</taxon>
        <taxon>Liliopsida</taxon>
        <taxon>Poales</taxon>
        <taxon>Poaceae</taxon>
        <taxon>PACMAD clade</taxon>
        <taxon>Panicoideae</taxon>
        <taxon>Panicodae</taxon>
        <taxon>Paniceae</taxon>
        <taxon>Cenchrinae</taxon>
        <taxon>Setaria</taxon>
    </lineage>
</organism>
<accession>A0A4U6TMZ4</accession>
<gene>
    <name evidence="3" type="ORF">SEVIR_8G210500v2</name>
</gene>
<feature type="chain" id="PRO_5020575343" evidence="2">
    <location>
        <begin position="28"/>
        <end position="52"/>
    </location>
</feature>
<dbReference type="AlphaFoldDB" id="A0A4U6TMZ4"/>
<evidence type="ECO:0000256" key="1">
    <source>
        <dbReference type="SAM" id="MobiDB-lite"/>
    </source>
</evidence>
<dbReference type="EMBL" id="CM016559">
    <property type="protein sequence ID" value="TKW01929.1"/>
    <property type="molecule type" value="Genomic_DNA"/>
</dbReference>
<feature type="region of interest" description="Disordered" evidence="1">
    <location>
        <begin position="31"/>
        <end position="52"/>
    </location>
</feature>
<evidence type="ECO:0000313" key="3">
    <source>
        <dbReference type="EMBL" id="TKW01929.1"/>
    </source>
</evidence>
<keyword evidence="2" id="KW-0732">Signal</keyword>
<name>A0A4U6TMZ4_SETVI</name>
<dbReference type="OMA" id="MAKNFST"/>
<dbReference type="Proteomes" id="UP000298652">
    <property type="component" value="Chromosome 8"/>
</dbReference>
<reference evidence="3" key="1">
    <citation type="submission" date="2019-03" db="EMBL/GenBank/DDBJ databases">
        <title>WGS assembly of Setaria viridis.</title>
        <authorList>
            <person name="Huang P."/>
            <person name="Jenkins J."/>
            <person name="Grimwood J."/>
            <person name="Barry K."/>
            <person name="Healey A."/>
            <person name="Mamidi S."/>
            <person name="Sreedasyam A."/>
            <person name="Shu S."/>
            <person name="Feldman M."/>
            <person name="Wu J."/>
            <person name="Yu Y."/>
            <person name="Chen C."/>
            <person name="Johnson J."/>
            <person name="Rokhsar D."/>
            <person name="Baxter I."/>
            <person name="Schmutz J."/>
            <person name="Brutnell T."/>
            <person name="Kellogg E."/>
        </authorList>
    </citation>
    <scope>NUCLEOTIDE SEQUENCE [LARGE SCALE GENOMIC DNA]</scope>
</reference>
<dbReference type="Gramene" id="TKW01929">
    <property type="protein sequence ID" value="TKW01929"/>
    <property type="gene ID" value="SEVIR_8G210500v2"/>
</dbReference>